<feature type="region of interest" description="Disordered" evidence="4">
    <location>
        <begin position="113"/>
        <end position="173"/>
    </location>
</feature>
<name>A0A2X0S322_WHEAT</name>
<feature type="compositionally biased region" description="Basic and acidic residues" evidence="4">
    <location>
        <begin position="127"/>
        <end position="137"/>
    </location>
</feature>
<dbReference type="GO" id="GO:0009904">
    <property type="term" value="P:chloroplast accumulation movement"/>
    <property type="evidence" value="ECO:0000318"/>
    <property type="project" value="GO_Central"/>
</dbReference>
<dbReference type="InterPro" id="IPR008545">
    <property type="entry name" value="Web"/>
</dbReference>
<dbReference type="Gramene" id="TraesARI2D03G01151930.1">
    <property type="protein sequence ID" value="TraesARI2D03G01151930.1"/>
    <property type="gene ID" value="TraesARI2D03G01151930"/>
</dbReference>
<feature type="compositionally biased region" description="Basic residues" evidence="4">
    <location>
        <begin position="816"/>
        <end position="825"/>
    </location>
</feature>
<evidence type="ECO:0000256" key="2">
    <source>
        <dbReference type="ARBA" id="ARBA00023054"/>
    </source>
</evidence>
<dbReference type="Gramene" id="TraesCAD_scaffold_033231_01G000400.1">
    <property type="protein sequence ID" value="TraesCAD_scaffold_033231_01G000400.1"/>
    <property type="gene ID" value="TraesCAD_scaffold_033231_01G000400"/>
</dbReference>
<dbReference type="GO" id="GO:0005829">
    <property type="term" value="C:cytosol"/>
    <property type="evidence" value="ECO:0000318"/>
    <property type="project" value="GO_Central"/>
</dbReference>
<feature type="region of interest" description="Disordered" evidence="4">
    <location>
        <begin position="1"/>
        <end position="95"/>
    </location>
</feature>
<dbReference type="Gramene" id="TraesJAG2D03G01142830.2">
    <property type="protein sequence ID" value="TraesJAG2D03G01142830.2"/>
    <property type="gene ID" value="TraesJAG2D03G01142830"/>
</dbReference>
<dbReference type="PANTHER" id="PTHR32054:SF94">
    <property type="entry name" value="OS07G0619100 PROTEIN"/>
    <property type="match status" value="1"/>
</dbReference>
<feature type="compositionally biased region" description="Basic and acidic residues" evidence="4">
    <location>
        <begin position="619"/>
        <end position="630"/>
    </location>
</feature>
<dbReference type="Gramene" id="TraesCS2D03G0361500.1">
    <property type="protein sequence ID" value="TraesCS2D03G0361500.1.CDS"/>
    <property type="gene ID" value="TraesCS2D03G0361500"/>
</dbReference>
<dbReference type="Gramene" id="TraesCLE_scaffold_027700_01G000400.1">
    <property type="protein sequence ID" value="TraesCLE_scaffold_027700_01G000400.1"/>
    <property type="gene ID" value="TraesCLE_scaffold_027700_01G000400"/>
</dbReference>
<dbReference type="Gramene" id="TraesLDM2D03G01136810.1">
    <property type="protein sequence ID" value="TraesLDM2D03G01136810.1"/>
    <property type="gene ID" value="TraesLDM2D03G01136810"/>
</dbReference>
<evidence type="ECO:0000313" key="5">
    <source>
        <dbReference type="EnsemblPlants" id="TraesCS2D02G173700.1"/>
    </source>
</evidence>
<feature type="compositionally biased region" description="Basic and acidic residues" evidence="4">
    <location>
        <begin position="762"/>
        <end position="781"/>
    </location>
</feature>
<reference evidence="5" key="1">
    <citation type="submission" date="2018-08" db="EMBL/GenBank/DDBJ databases">
        <authorList>
            <person name="Rossello M."/>
        </authorList>
    </citation>
    <scope>NUCLEOTIDE SEQUENCE [LARGE SCALE GENOMIC DNA]</scope>
    <source>
        <strain evidence="5">cv. Chinese Spring</strain>
    </source>
</reference>
<dbReference type="Gramene" id="TraesJAG2D03G01142830.1">
    <property type="protein sequence ID" value="TraesJAG2D03G01142830.1"/>
    <property type="gene ID" value="TraesJAG2D03G01142830"/>
</dbReference>
<dbReference type="SMR" id="A0A2X0S322"/>
<dbReference type="OrthoDB" id="1931671at2759"/>
<keyword evidence="2 3" id="KW-0175">Coiled coil</keyword>
<feature type="compositionally biased region" description="Basic and acidic residues" evidence="4">
    <location>
        <begin position="83"/>
        <end position="95"/>
    </location>
</feature>
<evidence type="ECO:0000256" key="3">
    <source>
        <dbReference type="SAM" id="Coils"/>
    </source>
</evidence>
<feature type="coiled-coil region" evidence="3">
    <location>
        <begin position="238"/>
        <end position="307"/>
    </location>
</feature>
<gene>
    <name evidence="5" type="primary">LOC123052067</name>
</gene>
<feature type="compositionally biased region" description="Polar residues" evidence="4">
    <location>
        <begin position="138"/>
        <end position="156"/>
    </location>
</feature>
<dbReference type="Gramene" id="TraesLAC2D03G01087710.1">
    <property type="protein sequence ID" value="TraesLAC2D03G01087710.1"/>
    <property type="gene ID" value="TraesLAC2D03G01087710"/>
</dbReference>
<dbReference type="Gramene" id="TraesROB_scaffold_032936_01G000400.1">
    <property type="protein sequence ID" value="TraesROB_scaffold_032936_01G000400.1"/>
    <property type="gene ID" value="TraesROB_scaffold_032936_01G000400"/>
</dbReference>
<evidence type="ECO:0000313" key="6">
    <source>
        <dbReference type="Proteomes" id="UP000019116"/>
    </source>
</evidence>
<evidence type="ECO:0000256" key="4">
    <source>
        <dbReference type="SAM" id="MobiDB-lite"/>
    </source>
</evidence>
<dbReference type="EnsemblPlants" id="TraesCS2D02G173700.1">
    <property type="protein sequence ID" value="TraesCS2D02G173700.1"/>
    <property type="gene ID" value="TraesCS2D02G173700"/>
</dbReference>
<feature type="region of interest" description="Disordered" evidence="4">
    <location>
        <begin position="604"/>
        <end position="637"/>
    </location>
</feature>
<dbReference type="GeneID" id="123052067"/>
<comment type="similarity">
    <text evidence="1">Belongs to the WEB family.</text>
</comment>
<reference evidence="5" key="2">
    <citation type="submission" date="2018-10" db="UniProtKB">
        <authorList>
            <consortium name="EnsemblPlants"/>
        </authorList>
    </citation>
    <scope>IDENTIFICATION</scope>
</reference>
<proteinExistence type="inferred from homology"/>
<dbReference type="AlphaFoldDB" id="A0A2X0S322"/>
<dbReference type="STRING" id="4565.A0A2X0S322"/>
<dbReference type="Gramene" id="TraesSYM2D03G01150590.1">
    <property type="protein sequence ID" value="TraesSYM2D03G01150590.1"/>
    <property type="gene ID" value="TraesSYM2D03G01150590"/>
</dbReference>
<feature type="coiled-coil region" evidence="3">
    <location>
        <begin position="334"/>
        <end position="375"/>
    </location>
</feature>
<keyword evidence="6" id="KW-1185">Reference proteome</keyword>
<dbReference type="Gramene" id="TraesNOR2D03G01152090.1">
    <property type="protein sequence ID" value="TraesNOR2D03G01152090.1"/>
    <property type="gene ID" value="TraesNOR2D03G01152090"/>
</dbReference>
<dbReference type="GO" id="GO:0009903">
    <property type="term" value="P:chloroplast avoidance movement"/>
    <property type="evidence" value="ECO:0000318"/>
    <property type="project" value="GO_Central"/>
</dbReference>
<dbReference type="RefSeq" id="XP_044331067.1">
    <property type="nucleotide sequence ID" value="XM_044475132.1"/>
</dbReference>
<evidence type="ECO:0000256" key="1">
    <source>
        <dbReference type="ARBA" id="ARBA00005485"/>
    </source>
</evidence>
<feature type="region of interest" description="Disordered" evidence="4">
    <location>
        <begin position="752"/>
        <end position="783"/>
    </location>
</feature>
<accession>A0A2X0S322</accession>
<feature type="compositionally biased region" description="Basic and acidic residues" evidence="4">
    <location>
        <begin position="1"/>
        <end position="12"/>
    </location>
</feature>
<feature type="region of interest" description="Disordered" evidence="4">
    <location>
        <begin position="798"/>
        <end position="841"/>
    </location>
</feature>
<dbReference type="Gramene" id="TraesCS2D02G173700.1">
    <property type="protein sequence ID" value="TraesCS2D02G173700.1"/>
    <property type="gene ID" value="TraesCS2D02G173700"/>
</dbReference>
<dbReference type="ExpressionAtlas" id="A0A2X0S322">
    <property type="expression patterns" value="baseline and differential"/>
</dbReference>
<dbReference type="Gramene" id="TraesSTA2D03G01124690.1">
    <property type="protein sequence ID" value="TraesSTA2D03G01124690.1"/>
    <property type="gene ID" value="TraesSTA2D03G01124690"/>
</dbReference>
<feature type="coiled-coil region" evidence="3">
    <location>
        <begin position="429"/>
        <end position="463"/>
    </location>
</feature>
<protein>
    <submittedName>
        <fullName evidence="5">Uncharacterized protein</fullName>
    </submittedName>
</protein>
<sequence>MESTHASEENNLKESSPVEIPETYVDSPTLEVSSNGGHENMNANMEKSAQAATSGISNGLPVAAEGSENPDIFVDSPTLEVSNGDHKNIDAHKEKSAQAATLDISNGLSVAADDSELSSHSQVLVKSHSDVAEHDVESNSPTGTGPEILSNSGPTETSKHSGKGQVDHSSSVYPVEVNHVEDKTRFQRKIAVKPKVIDDSEAKPESPYKGLIDTAAPFESVREAVTKFGGIVDWKAHKVQMMERRKFIQLELENAQKEIPQCKEELEAAEMAKSRVLDELETTKRIIEELKHELEKAQMEEVQAKQDSELAQLRVQEIERGVADDSSVIAKTQMEVAKERHEKSVAELKSVKEELRTLHEEYATLVNERDRAIKRAEEVLAAGKDIEKRVEGLTVELIAAKGSLELAHAAHHDAEERRIGTVLAKEQDCLAWDGELVQAQEELQQLNNKLLSQNDLKKNLEANLRKLHGLKSELADYVESILCKEALGVAKEHESEDARQISSSIKETLASTQKELEEVKANIENTKTEAKLLRVAATTLRSELDREKASLDSLQQREVMASIAVSSLEAELNRTQKEIESVRSKEEDAQEKMVELPKMLQQAAQEAEDAKDAAQAAEEELRKAKEDTEQTKAAATTTSSRLCAVLKEIEASKASERLALAAVRALKESKEASNVEDSPRGVTLPISEYYALSKKAQEAEELANEKVAEALTQVESAKGSELESLDRLTEAAKEMDEKKRTLELALERAERANEGKLAAEQQLRKWRSDHEQRRKIQEAAKRAVNPVSSPFVDPYLKEQDSRLHMSGSSYEDHVPNRKLRKKKSFLPRMGSFLSRNTPAQT</sequence>
<dbReference type="OMA" id="TQEAIEW"/>
<organism evidence="5">
    <name type="scientific">Triticum aestivum</name>
    <name type="common">Wheat</name>
    <dbReference type="NCBI Taxonomy" id="4565"/>
    <lineage>
        <taxon>Eukaryota</taxon>
        <taxon>Viridiplantae</taxon>
        <taxon>Streptophyta</taxon>
        <taxon>Embryophyta</taxon>
        <taxon>Tracheophyta</taxon>
        <taxon>Spermatophyta</taxon>
        <taxon>Magnoliopsida</taxon>
        <taxon>Liliopsida</taxon>
        <taxon>Poales</taxon>
        <taxon>Poaceae</taxon>
        <taxon>BOP clade</taxon>
        <taxon>Pooideae</taxon>
        <taxon>Triticodae</taxon>
        <taxon>Triticeae</taxon>
        <taxon>Triticinae</taxon>
        <taxon>Triticum</taxon>
    </lineage>
</organism>
<feature type="compositionally biased region" description="Polar residues" evidence="4">
    <location>
        <begin position="30"/>
        <end position="57"/>
    </location>
</feature>
<dbReference type="Gramene" id="TraesWEE_scaffold_043012_01G000100.1">
    <property type="protein sequence ID" value="TraesWEE_scaffold_043012_01G000100.1"/>
    <property type="gene ID" value="TraesWEE_scaffold_043012_01G000100"/>
</dbReference>
<dbReference type="Gramene" id="TraesJUL2D03G01142390.2">
    <property type="protein sequence ID" value="TraesJUL2D03G01142390.2"/>
    <property type="gene ID" value="TraesJUL2D03G01142390"/>
</dbReference>
<dbReference type="Pfam" id="PF05701">
    <property type="entry name" value="WEMBL"/>
    <property type="match status" value="1"/>
</dbReference>
<dbReference type="Proteomes" id="UP000019116">
    <property type="component" value="Chromosome 2D"/>
</dbReference>
<dbReference type="PANTHER" id="PTHR32054">
    <property type="entry name" value="HEAVY CHAIN, PUTATIVE, EXPRESSED-RELATED-RELATED"/>
    <property type="match status" value="1"/>
</dbReference>